<dbReference type="Gene3D" id="1.20.90.10">
    <property type="entry name" value="Phospholipase A2 domain"/>
    <property type="match status" value="1"/>
</dbReference>
<reference evidence="3 4" key="1">
    <citation type="submission" date="2024-09" db="EMBL/GenBank/DDBJ databases">
        <authorList>
            <person name="Sun Q."/>
            <person name="Mori K."/>
        </authorList>
    </citation>
    <scope>NUCLEOTIDE SEQUENCE [LARGE SCALE GENOMIC DNA]</scope>
    <source>
        <strain evidence="3 4">CCM 3426</strain>
    </source>
</reference>
<gene>
    <name evidence="3" type="ORF">ACFFV7_21005</name>
</gene>
<evidence type="ECO:0000256" key="2">
    <source>
        <dbReference type="SAM" id="SignalP"/>
    </source>
</evidence>
<evidence type="ECO:0000256" key="1">
    <source>
        <dbReference type="SAM" id="MobiDB-lite"/>
    </source>
</evidence>
<dbReference type="InterPro" id="IPR015141">
    <property type="entry name" value="PLipase_A2_prok/fun"/>
</dbReference>
<feature type="chain" id="PRO_5045925926" evidence="2">
    <location>
        <begin position="29"/>
        <end position="206"/>
    </location>
</feature>
<feature type="region of interest" description="Disordered" evidence="1">
    <location>
        <begin position="158"/>
        <end position="189"/>
    </location>
</feature>
<dbReference type="SUPFAM" id="SSF48619">
    <property type="entry name" value="Phospholipase A2, PLA2"/>
    <property type="match status" value="1"/>
</dbReference>
<name>A0ABV5IGL7_9ACTN</name>
<feature type="compositionally biased region" description="Acidic residues" evidence="1">
    <location>
        <begin position="173"/>
        <end position="184"/>
    </location>
</feature>
<proteinExistence type="predicted"/>
<dbReference type="Pfam" id="PF09056">
    <property type="entry name" value="Phospholip_A2_3"/>
    <property type="match status" value="1"/>
</dbReference>
<comment type="caution">
    <text evidence="3">The sequence shown here is derived from an EMBL/GenBank/DDBJ whole genome shotgun (WGS) entry which is preliminary data.</text>
</comment>
<keyword evidence="4" id="KW-1185">Reference proteome</keyword>
<sequence length="206" mass="23362">MVRRALVAPVPLALSLVAALAIATPAHAVTQEEKLSALAGLTQPTAASAASWRDAWKDRRSWADFGFDWSSDGCSSSPDEPLGFDFRLACRRHDFGYRNYQAVHEFRANKERIDQALYFDLQRVCAQYSFFRRPSCEALALMYYHAVRRFGAPRVSDDEVRDVRNRPRPNDDAREDDIPDEDLPDVNLRPNSLPIDDVLNAALNFF</sequence>
<keyword evidence="2" id="KW-0732">Signal</keyword>
<feature type="signal peptide" evidence="2">
    <location>
        <begin position="1"/>
        <end position="28"/>
    </location>
</feature>
<protein>
    <submittedName>
        <fullName evidence="3">Phospholipase</fullName>
    </submittedName>
</protein>
<organism evidence="3 4">
    <name type="scientific">Nonomuraea spiralis</name>
    <dbReference type="NCBI Taxonomy" id="46182"/>
    <lineage>
        <taxon>Bacteria</taxon>
        <taxon>Bacillati</taxon>
        <taxon>Actinomycetota</taxon>
        <taxon>Actinomycetes</taxon>
        <taxon>Streptosporangiales</taxon>
        <taxon>Streptosporangiaceae</taxon>
        <taxon>Nonomuraea</taxon>
    </lineage>
</organism>
<evidence type="ECO:0000313" key="4">
    <source>
        <dbReference type="Proteomes" id="UP001589647"/>
    </source>
</evidence>
<accession>A0ABV5IGL7</accession>
<dbReference type="EMBL" id="JBHMEI010000015">
    <property type="protein sequence ID" value="MFB9203682.1"/>
    <property type="molecule type" value="Genomic_DNA"/>
</dbReference>
<feature type="compositionally biased region" description="Basic and acidic residues" evidence="1">
    <location>
        <begin position="158"/>
        <end position="172"/>
    </location>
</feature>
<dbReference type="Proteomes" id="UP001589647">
    <property type="component" value="Unassembled WGS sequence"/>
</dbReference>
<evidence type="ECO:0000313" key="3">
    <source>
        <dbReference type="EMBL" id="MFB9203682.1"/>
    </source>
</evidence>
<dbReference type="InterPro" id="IPR036444">
    <property type="entry name" value="PLipase_A2_dom_sf"/>
</dbReference>
<dbReference type="RefSeq" id="WP_189649251.1">
    <property type="nucleotide sequence ID" value="NZ_BMRC01000009.1"/>
</dbReference>